<dbReference type="Proteomes" id="UP000005622">
    <property type="component" value="Unassembled WGS sequence"/>
</dbReference>
<sequence length="373" mass="43085">MSIELTEDMALWQHPSIRGIVLSIICMIAVYKLVACLQRKGNQENPVIPTAMEASTGTESAEASTEKKAEKQWAGPKYPCALDKHQEKINTLVTRVDTTGKARCAFASVYTEVFNVAEVVDYQIDKLLAKLAQIDTLFEVQGCEQGNPTKKHTWLREGINSEYDRKIRKIETMRAEEEKLLEEIETAHTERNKQRVIMCEEGGKILLSTGHFINYLVHGLMFQSKRYAELKAELACLNARFSRVFVLCEAKWLEKEHYSEQGSVNISEQLDQALQESFEIIDEVERDFDDLRKFYLCEKEKMFSVIDKMYEYVNYSLSNSVREQLRFQIGCMHRICTGFSEFKPKTQVSYQQSGYARPYASRVRDHYTPPNKT</sequence>
<organism evidence="2">
    <name type="scientific">Nematocida ausubeli (strain ATCC PRA-371 / ERTm2)</name>
    <name type="common">Nematode killer fungus</name>
    <dbReference type="NCBI Taxonomy" id="1913371"/>
    <lineage>
        <taxon>Eukaryota</taxon>
        <taxon>Fungi</taxon>
        <taxon>Fungi incertae sedis</taxon>
        <taxon>Microsporidia</taxon>
        <taxon>Nematocida</taxon>
    </lineage>
</organism>
<dbReference type="HOGENOM" id="CLU_742050_0_0_1"/>
<name>H8ZAG7_NEMA1</name>
<protein>
    <submittedName>
        <fullName evidence="2">Uncharacterized protein</fullName>
    </submittedName>
</protein>
<reference evidence="2" key="1">
    <citation type="submission" date="2011-03" db="EMBL/GenBank/DDBJ databases">
        <title>The Genome Sequence of Nematocida sp1 strain ERTm2.</title>
        <authorList>
            <consortium name="The Broad Institute Genome Sequencing Platform"/>
            <consortium name="The Broad Institute Genome Sequencing Center for Infectious Disease"/>
            <person name="Cuomo C."/>
            <person name="Troemel E."/>
            <person name="Young S.K."/>
            <person name="Zeng Q."/>
            <person name="Gargeya S."/>
            <person name="Fitzgerald M."/>
            <person name="Haas B."/>
            <person name="Abouelleil A."/>
            <person name="Alvarado L."/>
            <person name="Arachchi H.M."/>
            <person name="Berlin A."/>
            <person name="Brown A."/>
            <person name="Chapman S.B."/>
            <person name="Chen Z."/>
            <person name="Dunbar C."/>
            <person name="Freedman E."/>
            <person name="Gearin G."/>
            <person name="Gellesch M."/>
            <person name="Goldberg J."/>
            <person name="Griggs A."/>
            <person name="Gujja S."/>
            <person name="Heilman E.R."/>
            <person name="Heiman D."/>
            <person name="Howarth C."/>
            <person name="Larson L."/>
            <person name="Lui A."/>
            <person name="MacDonald P.J.P."/>
            <person name="Mehta T."/>
            <person name="Montmayeur A."/>
            <person name="Murphy C."/>
            <person name="Neiman D."/>
            <person name="Pearson M."/>
            <person name="Priest M."/>
            <person name="Roberts A."/>
            <person name="Saif S."/>
            <person name="Shea T."/>
            <person name="Shenoy N."/>
            <person name="Sisk P."/>
            <person name="Stolte C."/>
            <person name="Sykes S."/>
            <person name="White J."/>
            <person name="Yandava C."/>
            <person name="Wortman J."/>
            <person name="Nusbaum C."/>
            <person name="Birren B."/>
        </authorList>
    </citation>
    <scope>NUCLEOTIDE SEQUENCE</scope>
    <source>
        <strain evidence="2">ERTm2</strain>
    </source>
</reference>
<proteinExistence type="predicted"/>
<feature type="coiled-coil region" evidence="1">
    <location>
        <begin position="163"/>
        <end position="190"/>
    </location>
</feature>
<dbReference type="AlphaFoldDB" id="H8ZAG7"/>
<dbReference type="EMBL" id="JH604633">
    <property type="protein sequence ID" value="EHY66948.1"/>
    <property type="molecule type" value="Genomic_DNA"/>
</dbReference>
<evidence type="ECO:0000256" key="1">
    <source>
        <dbReference type="SAM" id="Coils"/>
    </source>
</evidence>
<accession>H8ZAG7</accession>
<gene>
    <name evidence="2" type="ORF">NERG_00588</name>
</gene>
<evidence type="ECO:0000313" key="2">
    <source>
        <dbReference type="EMBL" id="EHY66948.1"/>
    </source>
</evidence>
<keyword evidence="1" id="KW-0175">Coiled coil</keyword>